<feature type="transmembrane region" description="Helical" evidence="8">
    <location>
        <begin position="254"/>
        <end position="276"/>
    </location>
</feature>
<dbReference type="EMBL" id="PEZD01000019">
    <property type="protein sequence ID" value="PIS17415.1"/>
    <property type="molecule type" value="Genomic_DNA"/>
</dbReference>
<keyword evidence="6 8" id="KW-1133">Transmembrane helix</keyword>
<evidence type="ECO:0000256" key="1">
    <source>
        <dbReference type="ARBA" id="ARBA00004429"/>
    </source>
</evidence>
<keyword evidence="4" id="KW-0997">Cell inner membrane</keyword>
<keyword evidence="2" id="KW-0813">Transport</keyword>
<evidence type="ECO:0000256" key="6">
    <source>
        <dbReference type="ARBA" id="ARBA00022989"/>
    </source>
</evidence>
<keyword evidence="5 8" id="KW-0812">Transmembrane</keyword>
<dbReference type="GO" id="GO:0015179">
    <property type="term" value="F:L-amino acid transmembrane transporter activity"/>
    <property type="evidence" value="ECO:0007669"/>
    <property type="project" value="TreeGrafter"/>
</dbReference>
<feature type="transmembrane region" description="Helical" evidence="8">
    <location>
        <begin position="288"/>
        <end position="309"/>
    </location>
</feature>
<accession>A0A2H0WXS5</accession>
<gene>
    <name evidence="9" type="ORF">COT59_00760</name>
</gene>
<dbReference type="PANTHER" id="PTHR22950">
    <property type="entry name" value="AMINO ACID TRANSPORTER"/>
    <property type="match status" value="1"/>
</dbReference>
<evidence type="ECO:0000256" key="4">
    <source>
        <dbReference type="ARBA" id="ARBA00022519"/>
    </source>
</evidence>
<organism evidence="9 10">
    <name type="scientific">Candidatus Nealsonbacteria bacterium CG09_land_8_20_14_0_10_42_14</name>
    <dbReference type="NCBI Taxonomy" id="1974707"/>
    <lineage>
        <taxon>Bacteria</taxon>
        <taxon>Candidatus Nealsoniibacteriota</taxon>
    </lineage>
</organism>
<sequence length="373" mass="41758">MFKFLKALSVFAGTIIGVGIFGLPYVASKAGFSIVLLYFLTMSGMAIVIHLMYGKIALQTKTLYRLPGYAEEYLGSPWKKITFLVIGLGLTGALLAYLIVGGNFLNLFFSPYFGGNALIYTFLFFAAGALLIFRGIKNISQVELFFLIVFFALLILFFVRAFPFIDLDHFKSVDFKFFTFPYGVVLFSLWGSALIPEVKEILENNGKLLKKVIITGILLSAVTYLFFIFTILGVSGPNTSKEAISGFAQDLGNGVIRLGFIFGIITCFTSFITLGLTLKKVLWYDFGLAKNFSWLITCFLPLALFLLGFRQFIDVIGITGAIALGVEAILIVFIYRAFLKKKLFQKMNPLLYLLPIFFVLGVFFEVFYFIFAK</sequence>
<keyword evidence="7 8" id="KW-0472">Membrane</keyword>
<name>A0A2H0WXS5_9BACT</name>
<dbReference type="Proteomes" id="UP000229675">
    <property type="component" value="Unassembled WGS sequence"/>
</dbReference>
<feature type="transmembrane region" description="Helical" evidence="8">
    <location>
        <begin position="144"/>
        <end position="165"/>
    </location>
</feature>
<dbReference type="InterPro" id="IPR018227">
    <property type="entry name" value="Amino_acid_transport_2"/>
</dbReference>
<dbReference type="Pfam" id="PF03222">
    <property type="entry name" value="Trp_Tyr_perm"/>
    <property type="match status" value="1"/>
</dbReference>
<protein>
    <recommendedName>
        <fullName evidence="11">Amino acid transporter transmembrane domain-containing protein</fullName>
    </recommendedName>
</protein>
<evidence type="ECO:0000256" key="3">
    <source>
        <dbReference type="ARBA" id="ARBA00022475"/>
    </source>
</evidence>
<feature type="transmembrane region" description="Helical" evidence="8">
    <location>
        <begin position="81"/>
        <end position="100"/>
    </location>
</feature>
<feature type="transmembrane region" description="Helical" evidence="8">
    <location>
        <begin position="208"/>
        <end position="234"/>
    </location>
</feature>
<evidence type="ECO:0000256" key="8">
    <source>
        <dbReference type="SAM" id="Phobius"/>
    </source>
</evidence>
<feature type="transmembrane region" description="Helical" evidence="8">
    <location>
        <begin position="7"/>
        <end position="26"/>
    </location>
</feature>
<feature type="transmembrane region" description="Helical" evidence="8">
    <location>
        <begin position="350"/>
        <end position="371"/>
    </location>
</feature>
<evidence type="ECO:0000313" key="10">
    <source>
        <dbReference type="Proteomes" id="UP000229675"/>
    </source>
</evidence>
<dbReference type="Gene3D" id="1.20.1740.10">
    <property type="entry name" value="Amino acid/polyamine transporter I"/>
    <property type="match status" value="1"/>
</dbReference>
<evidence type="ECO:0008006" key="11">
    <source>
        <dbReference type="Google" id="ProtNLM"/>
    </source>
</evidence>
<comment type="subcellular location">
    <subcellularLocation>
        <location evidence="1">Cell inner membrane</location>
        <topology evidence="1">Multi-pass membrane protein</topology>
    </subcellularLocation>
</comment>
<feature type="transmembrane region" description="Helical" evidence="8">
    <location>
        <begin position="112"/>
        <end position="132"/>
    </location>
</feature>
<keyword evidence="3" id="KW-1003">Cell membrane</keyword>
<comment type="caution">
    <text evidence="9">The sequence shown here is derived from an EMBL/GenBank/DDBJ whole genome shotgun (WGS) entry which is preliminary data.</text>
</comment>
<evidence type="ECO:0000256" key="7">
    <source>
        <dbReference type="ARBA" id="ARBA00023136"/>
    </source>
</evidence>
<dbReference type="AlphaFoldDB" id="A0A2H0WXS5"/>
<evidence type="ECO:0000256" key="5">
    <source>
        <dbReference type="ARBA" id="ARBA00022692"/>
    </source>
</evidence>
<feature type="transmembrane region" description="Helical" evidence="8">
    <location>
        <begin position="177"/>
        <end position="196"/>
    </location>
</feature>
<dbReference type="GO" id="GO:0005886">
    <property type="term" value="C:plasma membrane"/>
    <property type="evidence" value="ECO:0007669"/>
    <property type="project" value="UniProtKB-SubCell"/>
</dbReference>
<evidence type="ECO:0000256" key="2">
    <source>
        <dbReference type="ARBA" id="ARBA00022448"/>
    </source>
</evidence>
<reference evidence="10" key="1">
    <citation type="submission" date="2017-09" db="EMBL/GenBank/DDBJ databases">
        <title>Depth-based differentiation of microbial function through sediment-hosted aquifers and enrichment of novel symbionts in the deep terrestrial subsurface.</title>
        <authorList>
            <person name="Probst A.J."/>
            <person name="Ladd B."/>
            <person name="Jarett J.K."/>
            <person name="Geller-Mcgrath D.E."/>
            <person name="Sieber C.M.K."/>
            <person name="Emerson J.B."/>
            <person name="Anantharaman K."/>
            <person name="Thomas B.C."/>
            <person name="Malmstrom R."/>
            <person name="Stieglmeier M."/>
            <person name="Klingl A."/>
            <person name="Woyke T."/>
            <person name="Ryan C.M."/>
            <person name="Banfield J.F."/>
        </authorList>
    </citation>
    <scope>NUCLEOTIDE SEQUENCE [LARGE SCALE GENOMIC DNA]</scope>
</reference>
<feature type="transmembrane region" description="Helical" evidence="8">
    <location>
        <begin position="32"/>
        <end position="53"/>
    </location>
</feature>
<proteinExistence type="predicted"/>
<feature type="transmembrane region" description="Helical" evidence="8">
    <location>
        <begin position="315"/>
        <end position="338"/>
    </location>
</feature>
<evidence type="ECO:0000313" key="9">
    <source>
        <dbReference type="EMBL" id="PIS17415.1"/>
    </source>
</evidence>